<comment type="caution">
    <text evidence="1">The sequence shown here is derived from an EMBL/GenBank/DDBJ whole genome shotgun (WGS) entry which is preliminary data.</text>
</comment>
<dbReference type="AlphaFoldDB" id="A0A1J5NGA9"/>
<dbReference type="EMBL" id="LKAQ01000004">
    <property type="protein sequence ID" value="OIQ50737.1"/>
    <property type="molecule type" value="Genomic_DNA"/>
</dbReference>
<sequence>MRMTDRPIYPALLLLAVLALSLMGCGIDVQESRYYAAYNPSGEVSVYRLDIKANAQLTEGKYASGWYPRASVDSLTGAVNADQILKDLKTRIAIEQEIDKKVLAAYKEWLKIAANPASDPKDRQKTLDTLRLVLSYPTTENFQREGMCYIEYQPTEGIVMRHADEKMVFLLSSDPTKVLNAINNFTQSTEAALNINQLSDLFNAQALGEHGTLMASMHATRNYGHLIEGELDALATSPPTDTASQKATISEMTKLIEMLQSMP</sequence>
<keyword evidence="2" id="KW-1185">Reference proteome</keyword>
<accession>A0A1J5NGA9</accession>
<dbReference type="OrthoDB" id="6386690at2"/>
<evidence type="ECO:0000313" key="2">
    <source>
        <dbReference type="Proteomes" id="UP000181901"/>
    </source>
</evidence>
<dbReference type="Proteomes" id="UP000181901">
    <property type="component" value="Unassembled WGS sequence"/>
</dbReference>
<evidence type="ECO:0000313" key="1">
    <source>
        <dbReference type="EMBL" id="OIQ50737.1"/>
    </source>
</evidence>
<gene>
    <name evidence="1" type="ORF">BerOc1_02679</name>
</gene>
<reference evidence="1 2" key="1">
    <citation type="submission" date="2015-09" db="EMBL/GenBank/DDBJ databases">
        <title>Genome of Desulfovibrio dechloracetivorans BerOc1, a mercury methylating strain isolated from highly hydrocarbons and metals contaminated coastal sediments.</title>
        <authorList>
            <person name="Goni Urriza M."/>
            <person name="Gassie C."/>
            <person name="Bouchez O."/>
            <person name="Klopp C."/>
            <person name="Ranchou-Peyruse A."/>
            <person name="Remy G."/>
        </authorList>
    </citation>
    <scope>NUCLEOTIDE SEQUENCE [LARGE SCALE GENOMIC DNA]</scope>
    <source>
        <strain evidence="1 2">BerOc1</strain>
    </source>
</reference>
<proteinExistence type="predicted"/>
<organism evidence="1 2">
    <name type="scientific">Pseudodesulfovibrio hydrargyri</name>
    <dbReference type="NCBI Taxonomy" id="2125990"/>
    <lineage>
        <taxon>Bacteria</taxon>
        <taxon>Pseudomonadati</taxon>
        <taxon>Thermodesulfobacteriota</taxon>
        <taxon>Desulfovibrionia</taxon>
        <taxon>Desulfovibrionales</taxon>
        <taxon>Desulfovibrionaceae</taxon>
    </lineage>
</organism>
<dbReference type="PROSITE" id="PS51257">
    <property type="entry name" value="PROKAR_LIPOPROTEIN"/>
    <property type="match status" value="1"/>
</dbReference>
<dbReference type="RefSeq" id="WP_071546147.1">
    <property type="nucleotide sequence ID" value="NZ_LKAQ01000004.1"/>
</dbReference>
<protein>
    <submittedName>
        <fullName evidence="1">Uncharacterized protein</fullName>
    </submittedName>
</protein>
<name>A0A1J5NGA9_9BACT</name>